<dbReference type="AlphaFoldDB" id="A0A5J4SRR2"/>
<dbReference type="InterPro" id="IPR003741">
    <property type="entry name" value="LUD_dom"/>
</dbReference>
<comment type="caution">
    <text evidence="2">The sequence shown here is derived from an EMBL/GenBank/DDBJ whole genome shotgun (WGS) entry which is preliminary data.</text>
</comment>
<sequence>MSKIDILQVIRKNRPVFPSLPDQPTNQSPLPADTREQLQLFQQSLKAAGAEVVELKATEITGYMATAWQGGVLDFDTPDVRAEYPAGCSLEKLERVEHAAFTGKIGVAENGAIWLDDTDMPHRLLPFITQHLILKLDTSRIVASMQEAYQQLRTNDFGFGVFISGPSKTADIEQSLVYGAHGAKELTVILYRD</sequence>
<dbReference type="Gene3D" id="3.40.50.10420">
    <property type="entry name" value="NagB/RpiA/CoA transferase-like"/>
    <property type="match status" value="1"/>
</dbReference>
<dbReference type="EMBL" id="SNRY01000079">
    <property type="protein sequence ID" value="KAA6348013.1"/>
    <property type="molecule type" value="Genomic_DNA"/>
</dbReference>
<protein>
    <submittedName>
        <fullName evidence="2">Lactate utilization protein C</fullName>
    </submittedName>
</protein>
<name>A0A5J4SRR2_9ZZZZ</name>
<evidence type="ECO:0000313" key="2">
    <source>
        <dbReference type="EMBL" id="KAA6348013.1"/>
    </source>
</evidence>
<proteinExistence type="predicted"/>
<gene>
    <name evidence="2" type="ORF">EZS27_004550</name>
</gene>
<dbReference type="PANTHER" id="PTHR43682:SF1">
    <property type="entry name" value="LACTATE UTILIZATION PROTEIN C"/>
    <property type="match status" value="1"/>
</dbReference>
<feature type="domain" description="LUD" evidence="1">
    <location>
        <begin position="102"/>
        <end position="190"/>
    </location>
</feature>
<organism evidence="2">
    <name type="scientific">termite gut metagenome</name>
    <dbReference type="NCBI Taxonomy" id="433724"/>
    <lineage>
        <taxon>unclassified sequences</taxon>
        <taxon>metagenomes</taxon>
        <taxon>organismal metagenomes</taxon>
    </lineage>
</organism>
<dbReference type="SUPFAM" id="SSF100950">
    <property type="entry name" value="NagB/RpiA/CoA transferase-like"/>
    <property type="match status" value="1"/>
</dbReference>
<accession>A0A5J4SRR2</accession>
<reference evidence="2" key="1">
    <citation type="submission" date="2019-03" db="EMBL/GenBank/DDBJ databases">
        <title>Single cell metagenomics reveals metabolic interactions within the superorganism composed of flagellate Streblomastix strix and complex community of Bacteroidetes bacteria on its surface.</title>
        <authorList>
            <person name="Treitli S.C."/>
            <person name="Kolisko M."/>
            <person name="Husnik F."/>
            <person name="Keeling P."/>
            <person name="Hampl V."/>
        </authorList>
    </citation>
    <scope>NUCLEOTIDE SEQUENCE</scope>
    <source>
        <strain evidence="2">STM</strain>
    </source>
</reference>
<dbReference type="Pfam" id="PF02589">
    <property type="entry name" value="LUD_dom"/>
    <property type="match status" value="1"/>
</dbReference>
<dbReference type="InterPro" id="IPR024185">
    <property type="entry name" value="FTHF_cligase-like_sf"/>
</dbReference>
<evidence type="ECO:0000259" key="1">
    <source>
        <dbReference type="Pfam" id="PF02589"/>
    </source>
</evidence>
<dbReference type="InterPro" id="IPR037171">
    <property type="entry name" value="NagB/RpiA_transferase-like"/>
</dbReference>
<dbReference type="PANTHER" id="PTHR43682">
    <property type="entry name" value="LACTATE UTILIZATION PROTEIN C"/>
    <property type="match status" value="1"/>
</dbReference>